<dbReference type="Proteomes" id="UP000535437">
    <property type="component" value="Unassembled WGS sequence"/>
</dbReference>
<reference evidence="1 2" key="1">
    <citation type="submission" date="2020-07" db="EMBL/GenBank/DDBJ databases">
        <title>Sequencing the genomes of 1000 actinobacteria strains.</title>
        <authorList>
            <person name="Klenk H.-P."/>
        </authorList>
    </citation>
    <scope>NUCLEOTIDE SEQUENCE [LARGE SCALE GENOMIC DNA]</scope>
    <source>
        <strain evidence="1 2">DSM 15475</strain>
    </source>
</reference>
<evidence type="ECO:0000313" key="2">
    <source>
        <dbReference type="Proteomes" id="UP000535437"/>
    </source>
</evidence>
<dbReference type="AlphaFoldDB" id="A0A7Z0GJM4"/>
<sequence>MRHYREPRGLTRDELTYVLHHSGYDLDVDDLRGIEDRLTVATVDAPTAIAYVLEISPADLLTHIPVDQPVSEGSRTTGLPCDVETCELHDSTSGKTSLDRQCR</sequence>
<name>A0A7Z0GJM4_9MICC</name>
<comment type="caution">
    <text evidence="1">The sequence shown here is derived from an EMBL/GenBank/DDBJ whole genome shotgun (WGS) entry which is preliminary data.</text>
</comment>
<protein>
    <submittedName>
        <fullName evidence="1">Uncharacterized protein</fullName>
    </submittedName>
</protein>
<keyword evidence="2" id="KW-1185">Reference proteome</keyword>
<dbReference type="RefSeq" id="WP_179540707.1">
    <property type="nucleotide sequence ID" value="NZ_BAAALL010000004.1"/>
</dbReference>
<accession>A0A7Z0GJM4</accession>
<gene>
    <name evidence="1" type="ORF">HNR09_000601</name>
</gene>
<dbReference type="EMBL" id="JACCFY010000001">
    <property type="protein sequence ID" value="NYJ77190.1"/>
    <property type="molecule type" value="Genomic_DNA"/>
</dbReference>
<evidence type="ECO:0000313" key="1">
    <source>
        <dbReference type="EMBL" id="NYJ77190.1"/>
    </source>
</evidence>
<organism evidence="1 2">
    <name type="scientific">Nesterenkonia xinjiangensis</name>
    <dbReference type="NCBI Taxonomy" id="225327"/>
    <lineage>
        <taxon>Bacteria</taxon>
        <taxon>Bacillati</taxon>
        <taxon>Actinomycetota</taxon>
        <taxon>Actinomycetes</taxon>
        <taxon>Micrococcales</taxon>
        <taxon>Micrococcaceae</taxon>
        <taxon>Nesterenkonia</taxon>
    </lineage>
</organism>
<proteinExistence type="predicted"/>